<accession>A0AAE0BE28</accession>
<reference evidence="2 3" key="1">
    <citation type="journal article" date="2015" name="Genome Biol. Evol.">
        <title>Comparative Genomics of a Bacterivorous Green Alga Reveals Evolutionary Causalities and Consequences of Phago-Mixotrophic Mode of Nutrition.</title>
        <authorList>
            <person name="Burns J.A."/>
            <person name="Paasch A."/>
            <person name="Narechania A."/>
            <person name="Kim E."/>
        </authorList>
    </citation>
    <scope>NUCLEOTIDE SEQUENCE [LARGE SCALE GENOMIC DNA]</scope>
    <source>
        <strain evidence="2 3">PLY_AMNH</strain>
    </source>
</reference>
<dbReference type="PANTHER" id="PTHR37563">
    <property type="entry name" value="PHYTANOYL-COA DIOXYGENASE FAMILY PROTEIN (AFU_ORTHOLOGUE AFUA_2G03330)"/>
    <property type="match status" value="1"/>
</dbReference>
<gene>
    <name evidence="2" type="ORF">CYMTET_55454</name>
</gene>
<protein>
    <submittedName>
        <fullName evidence="2">Uncharacterized protein</fullName>
    </submittedName>
</protein>
<dbReference type="AlphaFoldDB" id="A0AAE0BE28"/>
<proteinExistence type="predicted"/>
<dbReference type="Gene3D" id="2.60.120.620">
    <property type="entry name" value="q2cbj1_9rhob like domain"/>
    <property type="match status" value="1"/>
</dbReference>
<dbReference type="InterPro" id="IPR051961">
    <property type="entry name" value="Fungal_Metabolite_Diox"/>
</dbReference>
<organism evidence="2 3">
    <name type="scientific">Cymbomonas tetramitiformis</name>
    <dbReference type="NCBI Taxonomy" id="36881"/>
    <lineage>
        <taxon>Eukaryota</taxon>
        <taxon>Viridiplantae</taxon>
        <taxon>Chlorophyta</taxon>
        <taxon>Pyramimonadophyceae</taxon>
        <taxon>Pyramimonadales</taxon>
        <taxon>Pyramimonadaceae</taxon>
        <taxon>Cymbomonas</taxon>
    </lineage>
</organism>
<dbReference type="Pfam" id="PF05721">
    <property type="entry name" value="PhyH"/>
    <property type="match status" value="1"/>
</dbReference>
<keyword evidence="3" id="KW-1185">Reference proteome</keyword>
<dbReference type="PANTHER" id="PTHR37563:SF2">
    <property type="entry name" value="PHYTANOYL-COA DIOXYGENASE FAMILY PROTEIN (AFU_ORTHOLOGUE AFUA_2G03330)"/>
    <property type="match status" value="1"/>
</dbReference>
<name>A0AAE0BE28_9CHLO</name>
<evidence type="ECO:0000313" key="2">
    <source>
        <dbReference type="EMBL" id="KAK3234285.1"/>
    </source>
</evidence>
<evidence type="ECO:0000313" key="3">
    <source>
        <dbReference type="Proteomes" id="UP001190700"/>
    </source>
</evidence>
<dbReference type="SUPFAM" id="SSF51197">
    <property type="entry name" value="Clavaminate synthase-like"/>
    <property type="match status" value="1"/>
</dbReference>
<dbReference type="InterPro" id="IPR008775">
    <property type="entry name" value="Phytyl_CoA_dOase-like"/>
</dbReference>
<evidence type="ECO:0000256" key="1">
    <source>
        <dbReference type="SAM" id="MobiDB-lite"/>
    </source>
</evidence>
<dbReference type="Proteomes" id="UP001190700">
    <property type="component" value="Unassembled WGS sequence"/>
</dbReference>
<comment type="caution">
    <text evidence="2">The sequence shown here is derived from an EMBL/GenBank/DDBJ whole genome shotgun (WGS) entry which is preliminary data.</text>
</comment>
<feature type="region of interest" description="Disordered" evidence="1">
    <location>
        <begin position="72"/>
        <end position="100"/>
    </location>
</feature>
<sequence length="286" mass="31957">MFNWKAVAFRLKAQIDEANSQLSEFVRKFYLRGYVVHKELVASDLVSQLERAVILLEEEYLSMDVQIADNEHKKTTAPASDDSSDEEGNNDEGFERPPGDVFVKANANRRHVLLREPAATLLISSMLGSQDLVDLLRSHLGNRVRVVEAAAISVSCDAKHQAWHWDNEYEPQFAKIVTVFVALQDISPTMGPIEMIYYDGKWHRETVGVVGLGDAVVMESTTIHRGSKHSGGPPRRVAYASFMSLRGSPPDGPVYAIREQMQKTEINLDEREVVFTSSEPSTPNVA</sequence>
<feature type="compositionally biased region" description="Acidic residues" evidence="1">
    <location>
        <begin position="82"/>
        <end position="92"/>
    </location>
</feature>
<dbReference type="EMBL" id="LGRX02035520">
    <property type="protein sequence ID" value="KAK3234285.1"/>
    <property type="molecule type" value="Genomic_DNA"/>
</dbReference>